<dbReference type="FunFam" id="3.30.420.10:FF:000032">
    <property type="entry name" value="Retrovirus-related Pol polyprotein from transposon 297-like Protein"/>
    <property type="match status" value="1"/>
</dbReference>
<dbReference type="GO" id="GO:0003676">
    <property type="term" value="F:nucleic acid binding"/>
    <property type="evidence" value="ECO:0007669"/>
    <property type="project" value="InterPro"/>
</dbReference>
<dbReference type="GO" id="GO:0015074">
    <property type="term" value="P:DNA integration"/>
    <property type="evidence" value="ECO:0007669"/>
    <property type="project" value="InterPro"/>
</dbReference>
<name>A0A9Q1G5H9_SYNKA</name>
<protein>
    <recommendedName>
        <fullName evidence="1">Gypsy retrotransposon integrase-like protein 1</fullName>
    </recommendedName>
</protein>
<evidence type="ECO:0000259" key="3">
    <source>
        <dbReference type="PROSITE" id="PS50994"/>
    </source>
</evidence>
<sequence>MVKVVKSAEEASAIFKDFHASPTGAHMGSNKTLDAIGRRFHWPGMSIDVRQWIAACTPCQKKRNIKQHKEYIPIQVSEPFELVGMDLVGKLTPTPRGNLYICVMIDYKTKWAEAYPLKSKKAEDVAQCIVEFFYKFGAPKQILTDRGGEFRNKLNTALCQKLDIERSFCAPYHPQTNGLVERMNGTVTRTLTKLVDEKPWNWDLYLSAAMFGLRTKVQITTKHSPFYLMFGREARYPSEVPETFGVPENIDDIVAEEVLSEGLKQEEEIFKIVSENVEKANAKQKKRRAEQIVLDEIWAGRKKQVIWSKVLNAYLELKMQETSKITKAFVIDCFAMTAIWQGNLKGLRKLEPEKYNILLGAVNENHHWTLVAMYPQQRRALYLDPFGALPAAIEKCTNVTSLPNAS</sequence>
<feature type="coiled-coil region" evidence="2">
    <location>
        <begin position="263"/>
        <end position="292"/>
    </location>
</feature>
<dbReference type="Proteomes" id="UP001152622">
    <property type="component" value="Chromosome 2"/>
</dbReference>
<evidence type="ECO:0000256" key="2">
    <source>
        <dbReference type="SAM" id="Coils"/>
    </source>
</evidence>
<keyword evidence="5" id="KW-1185">Reference proteome</keyword>
<dbReference type="SUPFAM" id="SSF54001">
    <property type="entry name" value="Cysteine proteinases"/>
    <property type="match status" value="1"/>
</dbReference>
<dbReference type="Gene3D" id="1.10.340.70">
    <property type="match status" value="1"/>
</dbReference>
<dbReference type="FunFam" id="1.10.340.70:FF:000001">
    <property type="entry name" value="Retrovirus-related Pol polyprotein from transposon gypsy-like Protein"/>
    <property type="match status" value="1"/>
</dbReference>
<dbReference type="PROSITE" id="PS50994">
    <property type="entry name" value="INTEGRASE"/>
    <property type="match status" value="1"/>
</dbReference>
<dbReference type="Gene3D" id="3.30.420.10">
    <property type="entry name" value="Ribonuclease H-like superfamily/Ribonuclease H"/>
    <property type="match status" value="1"/>
</dbReference>
<dbReference type="Pfam" id="PF17921">
    <property type="entry name" value="Integrase_H2C2"/>
    <property type="match status" value="1"/>
</dbReference>
<dbReference type="InterPro" id="IPR036397">
    <property type="entry name" value="RNaseH_sf"/>
</dbReference>
<proteinExistence type="predicted"/>
<evidence type="ECO:0000313" key="4">
    <source>
        <dbReference type="EMBL" id="KAJ8375775.1"/>
    </source>
</evidence>
<dbReference type="Gene3D" id="3.40.395.10">
    <property type="entry name" value="Adenoviral Proteinase, Chain A"/>
    <property type="match status" value="1"/>
</dbReference>
<dbReference type="InterPro" id="IPR041588">
    <property type="entry name" value="Integrase_H2C2"/>
</dbReference>
<comment type="caution">
    <text evidence="4">The sequence shown here is derived from an EMBL/GenBank/DDBJ whole genome shotgun (WGS) entry which is preliminary data.</text>
</comment>
<dbReference type="PANTHER" id="PTHR37984:SF5">
    <property type="entry name" value="PROTEIN NYNRIN-LIKE"/>
    <property type="match status" value="1"/>
</dbReference>
<dbReference type="InterPro" id="IPR038765">
    <property type="entry name" value="Papain-like_cys_pep_sf"/>
</dbReference>
<dbReference type="InterPro" id="IPR012337">
    <property type="entry name" value="RNaseH-like_sf"/>
</dbReference>
<dbReference type="EMBL" id="JAINUF010000002">
    <property type="protein sequence ID" value="KAJ8375775.1"/>
    <property type="molecule type" value="Genomic_DNA"/>
</dbReference>
<evidence type="ECO:0000256" key="1">
    <source>
        <dbReference type="ARBA" id="ARBA00039658"/>
    </source>
</evidence>
<feature type="domain" description="Integrase catalytic" evidence="3">
    <location>
        <begin position="75"/>
        <end position="233"/>
    </location>
</feature>
<dbReference type="Pfam" id="PF00665">
    <property type="entry name" value="rve"/>
    <property type="match status" value="1"/>
</dbReference>
<gene>
    <name evidence="4" type="ORF">SKAU_G00063550</name>
</gene>
<dbReference type="PANTHER" id="PTHR37984">
    <property type="entry name" value="PROTEIN CBG26694"/>
    <property type="match status" value="1"/>
</dbReference>
<dbReference type="SUPFAM" id="SSF53098">
    <property type="entry name" value="Ribonuclease H-like"/>
    <property type="match status" value="1"/>
</dbReference>
<keyword evidence="2" id="KW-0175">Coiled coil</keyword>
<evidence type="ECO:0000313" key="5">
    <source>
        <dbReference type="Proteomes" id="UP001152622"/>
    </source>
</evidence>
<organism evidence="4 5">
    <name type="scientific">Synaphobranchus kaupii</name>
    <name type="common">Kaup's arrowtooth eel</name>
    <dbReference type="NCBI Taxonomy" id="118154"/>
    <lineage>
        <taxon>Eukaryota</taxon>
        <taxon>Metazoa</taxon>
        <taxon>Chordata</taxon>
        <taxon>Craniata</taxon>
        <taxon>Vertebrata</taxon>
        <taxon>Euteleostomi</taxon>
        <taxon>Actinopterygii</taxon>
        <taxon>Neopterygii</taxon>
        <taxon>Teleostei</taxon>
        <taxon>Anguilliformes</taxon>
        <taxon>Synaphobranchidae</taxon>
        <taxon>Synaphobranchus</taxon>
    </lineage>
</organism>
<accession>A0A9Q1G5H9</accession>
<reference evidence="4" key="1">
    <citation type="journal article" date="2023" name="Science">
        <title>Genome structures resolve the early diversification of teleost fishes.</title>
        <authorList>
            <person name="Parey E."/>
            <person name="Louis A."/>
            <person name="Montfort J."/>
            <person name="Bouchez O."/>
            <person name="Roques C."/>
            <person name="Iampietro C."/>
            <person name="Lluch J."/>
            <person name="Castinel A."/>
            <person name="Donnadieu C."/>
            <person name="Desvignes T."/>
            <person name="Floi Bucao C."/>
            <person name="Jouanno E."/>
            <person name="Wen M."/>
            <person name="Mejri S."/>
            <person name="Dirks R."/>
            <person name="Jansen H."/>
            <person name="Henkel C."/>
            <person name="Chen W.J."/>
            <person name="Zahm M."/>
            <person name="Cabau C."/>
            <person name="Klopp C."/>
            <person name="Thompson A.W."/>
            <person name="Robinson-Rechavi M."/>
            <person name="Braasch I."/>
            <person name="Lecointre G."/>
            <person name="Bobe J."/>
            <person name="Postlethwait J.H."/>
            <person name="Berthelot C."/>
            <person name="Roest Crollius H."/>
            <person name="Guiguen Y."/>
        </authorList>
    </citation>
    <scope>NUCLEOTIDE SEQUENCE</scope>
    <source>
        <strain evidence="4">WJC10195</strain>
    </source>
</reference>
<dbReference type="InterPro" id="IPR050951">
    <property type="entry name" value="Retrovirus_Pol_polyprotein"/>
</dbReference>
<dbReference type="OrthoDB" id="413122at2759"/>
<dbReference type="InterPro" id="IPR001584">
    <property type="entry name" value="Integrase_cat-core"/>
</dbReference>
<dbReference type="AlphaFoldDB" id="A0A9Q1G5H9"/>